<feature type="transmembrane region" description="Helical" evidence="1">
    <location>
        <begin position="95"/>
        <end position="110"/>
    </location>
</feature>
<feature type="chain" id="PRO_5009258829" evidence="2">
    <location>
        <begin position="24"/>
        <end position="190"/>
    </location>
</feature>
<reference evidence="4" key="1">
    <citation type="submission" date="2016-10" db="EMBL/GenBank/DDBJ databases">
        <authorList>
            <person name="Varghese N."/>
            <person name="Submissions S."/>
        </authorList>
    </citation>
    <scope>NUCLEOTIDE SEQUENCE [LARGE SCALE GENOMIC DNA]</scope>
    <source>
        <strain evidence="4">NRRL B-51270</strain>
    </source>
</reference>
<keyword evidence="1" id="KW-0812">Transmembrane</keyword>
<proteinExistence type="predicted"/>
<gene>
    <name evidence="3" type="ORF">SAMN05216421_1348</name>
</gene>
<evidence type="ECO:0000256" key="1">
    <source>
        <dbReference type="SAM" id="Phobius"/>
    </source>
</evidence>
<keyword evidence="4" id="KW-1185">Reference proteome</keyword>
<dbReference type="InterPro" id="IPR007038">
    <property type="entry name" value="HupE_UreJ"/>
</dbReference>
<dbReference type="OrthoDB" id="9808192at2"/>
<evidence type="ECO:0000313" key="4">
    <source>
        <dbReference type="Proteomes" id="UP000243207"/>
    </source>
</evidence>
<feature type="transmembrane region" description="Helical" evidence="1">
    <location>
        <begin position="70"/>
        <end position="89"/>
    </location>
</feature>
<dbReference type="RefSeq" id="WP_093392433.1">
    <property type="nucleotide sequence ID" value="NZ_LT629736.1"/>
</dbReference>
<feature type="transmembrane region" description="Helical" evidence="1">
    <location>
        <begin position="171"/>
        <end position="189"/>
    </location>
</feature>
<feature type="signal peptide" evidence="2">
    <location>
        <begin position="1"/>
        <end position="23"/>
    </location>
</feature>
<evidence type="ECO:0000313" key="3">
    <source>
        <dbReference type="EMBL" id="SDS34250.1"/>
    </source>
</evidence>
<organism evidence="3 4">
    <name type="scientific">Halopseudomonas xinjiangensis</name>
    <dbReference type="NCBI Taxonomy" id="487184"/>
    <lineage>
        <taxon>Bacteria</taxon>
        <taxon>Pseudomonadati</taxon>
        <taxon>Pseudomonadota</taxon>
        <taxon>Gammaproteobacteria</taxon>
        <taxon>Pseudomonadales</taxon>
        <taxon>Pseudomonadaceae</taxon>
        <taxon>Halopseudomonas</taxon>
    </lineage>
</organism>
<keyword evidence="2" id="KW-0732">Signal</keyword>
<dbReference type="PIRSF" id="PIRSF016919">
    <property type="entry name" value="HupE_UreJ"/>
    <property type="match status" value="1"/>
</dbReference>
<evidence type="ECO:0000256" key="2">
    <source>
        <dbReference type="SAM" id="SignalP"/>
    </source>
</evidence>
<feature type="transmembrane region" description="Helical" evidence="1">
    <location>
        <begin position="115"/>
        <end position="132"/>
    </location>
</feature>
<keyword evidence="1" id="KW-0472">Membrane</keyword>
<name>A0A1H1REY0_9GAMM</name>
<dbReference type="Pfam" id="PF04955">
    <property type="entry name" value="HupE_UreJ"/>
    <property type="match status" value="1"/>
</dbReference>
<feature type="transmembrane region" description="Helical" evidence="1">
    <location>
        <begin position="37"/>
        <end position="58"/>
    </location>
</feature>
<dbReference type="EMBL" id="LT629736">
    <property type="protein sequence ID" value="SDS34250.1"/>
    <property type="molecule type" value="Genomic_DNA"/>
</dbReference>
<sequence>MNNVLSRSIVLAVLLGAPALAQAHSGHGDLGGLASGLAHPFAGLDHLLAMLAVGLWGAQLGGRARWALPLLFVVFMLIGAGAGLAGVAIPGVEQGIVASVMALGMLLLWARRVALLPGAVLVSTFAVVHGVAHGTEMPVDAGMLGYMLGFALSTAVLHLAGAGLGSRRTAGLARLIGAGIALAGVGLALG</sequence>
<keyword evidence="1" id="KW-1133">Transmembrane helix</keyword>
<dbReference type="Proteomes" id="UP000243207">
    <property type="component" value="Chromosome I"/>
</dbReference>
<dbReference type="STRING" id="487184.SAMN05216421_1348"/>
<protein>
    <submittedName>
        <fullName evidence="3">Urease accessory protein</fullName>
    </submittedName>
</protein>
<feature type="transmembrane region" description="Helical" evidence="1">
    <location>
        <begin position="144"/>
        <end position="164"/>
    </location>
</feature>
<accession>A0A1H1REY0</accession>
<dbReference type="AlphaFoldDB" id="A0A1H1REY0"/>